<keyword evidence="7 9" id="KW-0472">Membrane</keyword>
<evidence type="ECO:0000256" key="8">
    <source>
        <dbReference type="SAM" id="MobiDB-lite"/>
    </source>
</evidence>
<dbReference type="Proteomes" id="UP001359485">
    <property type="component" value="Unassembled WGS sequence"/>
</dbReference>
<evidence type="ECO:0000313" key="12">
    <source>
        <dbReference type="Proteomes" id="UP001359485"/>
    </source>
</evidence>
<feature type="compositionally biased region" description="Low complexity" evidence="8">
    <location>
        <begin position="103"/>
        <end position="119"/>
    </location>
</feature>
<dbReference type="CDD" id="cd04042">
    <property type="entry name" value="C2A_MCTP_PRT"/>
    <property type="match status" value="1"/>
</dbReference>
<keyword evidence="5" id="KW-0106">Calcium</keyword>
<feature type="region of interest" description="Disordered" evidence="8">
    <location>
        <begin position="727"/>
        <end position="747"/>
    </location>
</feature>
<dbReference type="PANTHER" id="PTHR45911:SF4">
    <property type="entry name" value="MULTIPLE C2 AND TRANSMEMBRANE DOMAIN-CONTAINING PROTEIN"/>
    <property type="match status" value="1"/>
</dbReference>
<feature type="domain" description="C2" evidence="10">
    <location>
        <begin position="174"/>
        <end position="290"/>
    </location>
</feature>
<keyword evidence="4" id="KW-0677">Repeat</keyword>
<evidence type="ECO:0000313" key="11">
    <source>
        <dbReference type="EMBL" id="KAK6617191.1"/>
    </source>
</evidence>
<feature type="transmembrane region" description="Helical" evidence="9">
    <location>
        <begin position="678"/>
        <end position="695"/>
    </location>
</feature>
<dbReference type="Pfam" id="PF00168">
    <property type="entry name" value="C2"/>
    <property type="match status" value="3"/>
</dbReference>
<feature type="domain" description="C2" evidence="10">
    <location>
        <begin position="324"/>
        <end position="440"/>
    </location>
</feature>
<dbReference type="SUPFAM" id="SSF49562">
    <property type="entry name" value="C2 domain (Calcium/lipid-binding domain, CaLB)"/>
    <property type="match status" value="3"/>
</dbReference>
<dbReference type="Pfam" id="PF08372">
    <property type="entry name" value="PRT_C"/>
    <property type="match status" value="1"/>
</dbReference>
<feature type="transmembrane region" description="Helical" evidence="9">
    <location>
        <begin position="647"/>
        <end position="666"/>
    </location>
</feature>
<reference evidence="11 12" key="1">
    <citation type="submission" date="2023-09" db="EMBL/GenBank/DDBJ databases">
        <title>Genomes of two closely related lineages of the louse Polyplax serrata with different host specificities.</title>
        <authorList>
            <person name="Martinu J."/>
            <person name="Tarabai H."/>
            <person name="Stefka J."/>
            <person name="Hypsa V."/>
        </authorList>
    </citation>
    <scope>NUCLEOTIDE SEQUENCE [LARGE SCALE GENOMIC DNA]</scope>
    <source>
        <strain evidence="11">98ZLc_SE</strain>
    </source>
</reference>
<feature type="compositionally biased region" description="Polar residues" evidence="8">
    <location>
        <begin position="56"/>
        <end position="66"/>
    </location>
</feature>
<keyword evidence="6 9" id="KW-1133">Transmembrane helix</keyword>
<feature type="compositionally biased region" description="Acidic residues" evidence="8">
    <location>
        <begin position="727"/>
        <end position="742"/>
    </location>
</feature>
<dbReference type="InterPro" id="IPR035892">
    <property type="entry name" value="C2_domain_sf"/>
</dbReference>
<evidence type="ECO:0000259" key="10">
    <source>
        <dbReference type="PROSITE" id="PS50004"/>
    </source>
</evidence>
<evidence type="ECO:0000256" key="6">
    <source>
        <dbReference type="ARBA" id="ARBA00022989"/>
    </source>
</evidence>
<feature type="compositionally biased region" description="Basic and acidic residues" evidence="8">
    <location>
        <begin position="29"/>
        <end position="43"/>
    </location>
</feature>
<dbReference type="CDD" id="cd08377">
    <property type="entry name" value="C2C_MCTP_PRT"/>
    <property type="match status" value="1"/>
</dbReference>
<dbReference type="CDD" id="cd08376">
    <property type="entry name" value="C2B_MCTP_PRT"/>
    <property type="match status" value="1"/>
</dbReference>
<dbReference type="PANTHER" id="PTHR45911">
    <property type="entry name" value="C2 DOMAIN-CONTAINING PROTEIN"/>
    <property type="match status" value="1"/>
</dbReference>
<evidence type="ECO:0000256" key="1">
    <source>
        <dbReference type="ARBA" id="ARBA00004141"/>
    </source>
</evidence>
<evidence type="ECO:0000256" key="3">
    <source>
        <dbReference type="ARBA" id="ARBA00022723"/>
    </source>
</evidence>
<name>A0ABR1ADM1_POLSC</name>
<feature type="compositionally biased region" description="Low complexity" evidence="8">
    <location>
        <begin position="46"/>
        <end position="55"/>
    </location>
</feature>
<feature type="region of interest" description="Disordered" evidence="8">
    <location>
        <begin position="1"/>
        <end position="66"/>
    </location>
</feature>
<dbReference type="SMART" id="SM00239">
    <property type="entry name" value="C2"/>
    <property type="match status" value="3"/>
</dbReference>
<evidence type="ECO:0000256" key="4">
    <source>
        <dbReference type="ARBA" id="ARBA00022737"/>
    </source>
</evidence>
<sequence>MVKKTTNDNLKNSDRGPLQKHISKSASDLSDRSRSVYEQDGKIRPHSASSSGASHNAQNLPQKTQGFFSSLRSRWYRSKSRERRVKKKLGDDGCVQKDGASTDYAADNSSDHSSSATQSPQHKISGGQHIPEYSSLGKMSNATEHAGKFRSVPSSSPLLSVGKTILPALPVFTVADDTKKNESCLRQHSFFQLRVHLKRGVDLIARDKGGTSDPYVKFKVGGRLLYKSKTLYRDLNPIWDETFTIPIEDAFVPVHIKVFDYDWGLQDDFMGSAYLDLTKLDPGKSTEISLELLDPGKTEYLGEILLTVTLVPKTQEDKDLYFQRSGKIGEVNRRLKSQIWSSVVTIVLVEGKNLQGMDVDGFSDPYVKFRLGNEKYKSKVAFKTLNPTWLEQFDLHLYDDQNQELEVTVWDKDKSKDEFMGRCQIDLSLLEREQTHGLWQNLEEGEGSIHLLLTISGTTASETISDLTTYEDNARERQNIEKRYSLKNSLHNLRDVGHLTVKVYRATGLVAADLGGKSDPFCVLELVNARLQTQTEYKTLSPSWQKIFTFNVKDINSVLEVTVFDEDRDHKVEFLGKVAIPLLRIRNGDKKWYCLKDKKLHARAKGNCPMILLEMYVVWNPVRAWIRTLNPREEKYMQGEIKFKRQVFVKNVLRLKAIIMVIIGWGKLIQDCFEWERPAQSAIALVLFMVLCYYFEPYMIPVTLLLVFLKYYIVLWLTGGKCASDDEDEGFGEDDEDEDDKDKEEKKSLKERLQAIQEVTQTVQNAIGYIASLGEQIKNTFNFTVPFISYLAVGLTVAAMVIVYFIPVRYLIMAVGVNRFARKLIRPHTIPNNEVLDLLSRVPDDEELVMYKELQPYTLTDLEKRREQRKKHKS</sequence>
<keyword evidence="12" id="KW-1185">Reference proteome</keyword>
<evidence type="ECO:0000256" key="2">
    <source>
        <dbReference type="ARBA" id="ARBA00022692"/>
    </source>
</evidence>
<evidence type="ECO:0000256" key="5">
    <source>
        <dbReference type="ARBA" id="ARBA00022837"/>
    </source>
</evidence>
<comment type="caution">
    <text evidence="11">The sequence shown here is derived from an EMBL/GenBank/DDBJ whole genome shotgun (WGS) entry which is preliminary data.</text>
</comment>
<evidence type="ECO:0000256" key="9">
    <source>
        <dbReference type="SAM" id="Phobius"/>
    </source>
</evidence>
<keyword evidence="3" id="KW-0479">Metal-binding</keyword>
<feature type="transmembrane region" description="Helical" evidence="9">
    <location>
        <begin position="787"/>
        <end position="812"/>
    </location>
</feature>
<feature type="domain" description="C2" evidence="10">
    <location>
        <begin position="482"/>
        <end position="595"/>
    </location>
</feature>
<comment type="subcellular location">
    <subcellularLocation>
        <location evidence="1">Membrane</location>
        <topology evidence="1">Multi-pass membrane protein</topology>
    </subcellularLocation>
</comment>
<protein>
    <recommendedName>
        <fullName evidence="10">C2 domain-containing protein</fullName>
    </recommendedName>
</protein>
<dbReference type="InterPro" id="IPR013583">
    <property type="entry name" value="MCTP_C"/>
</dbReference>
<gene>
    <name evidence="11" type="ORF">RUM44_005522</name>
</gene>
<dbReference type="InterPro" id="IPR000008">
    <property type="entry name" value="C2_dom"/>
</dbReference>
<dbReference type="PRINTS" id="PR00360">
    <property type="entry name" value="C2DOMAIN"/>
</dbReference>
<accession>A0ABR1ADM1</accession>
<proteinExistence type="predicted"/>
<feature type="region of interest" description="Disordered" evidence="8">
    <location>
        <begin position="79"/>
        <end position="135"/>
    </location>
</feature>
<dbReference type="EMBL" id="JAWJWF010000052">
    <property type="protein sequence ID" value="KAK6617191.1"/>
    <property type="molecule type" value="Genomic_DNA"/>
</dbReference>
<keyword evidence="2 9" id="KW-0812">Transmembrane</keyword>
<evidence type="ECO:0000256" key="7">
    <source>
        <dbReference type="ARBA" id="ARBA00023136"/>
    </source>
</evidence>
<dbReference type="PROSITE" id="PS50004">
    <property type="entry name" value="C2"/>
    <property type="match status" value="3"/>
</dbReference>
<organism evidence="11 12">
    <name type="scientific">Polyplax serrata</name>
    <name type="common">Common mouse louse</name>
    <dbReference type="NCBI Taxonomy" id="468196"/>
    <lineage>
        <taxon>Eukaryota</taxon>
        <taxon>Metazoa</taxon>
        <taxon>Ecdysozoa</taxon>
        <taxon>Arthropoda</taxon>
        <taxon>Hexapoda</taxon>
        <taxon>Insecta</taxon>
        <taxon>Pterygota</taxon>
        <taxon>Neoptera</taxon>
        <taxon>Paraneoptera</taxon>
        <taxon>Psocodea</taxon>
        <taxon>Troctomorpha</taxon>
        <taxon>Phthiraptera</taxon>
        <taxon>Anoplura</taxon>
        <taxon>Polyplacidae</taxon>
        <taxon>Polyplax</taxon>
    </lineage>
</organism>
<dbReference type="Gene3D" id="2.60.40.150">
    <property type="entry name" value="C2 domain"/>
    <property type="match status" value="3"/>
</dbReference>